<name>A0A4R5PQR9_9HYPH</name>
<dbReference type="Proteomes" id="UP000295131">
    <property type="component" value="Unassembled WGS sequence"/>
</dbReference>
<protein>
    <submittedName>
        <fullName evidence="2">Uncharacterized protein</fullName>
    </submittedName>
</protein>
<evidence type="ECO:0000313" key="2">
    <source>
        <dbReference type="EMBL" id="TDH39492.1"/>
    </source>
</evidence>
<dbReference type="AlphaFoldDB" id="A0A4R5PQR9"/>
<accession>A0A4R5PQR9</accession>
<feature type="region of interest" description="Disordered" evidence="1">
    <location>
        <begin position="34"/>
        <end position="71"/>
    </location>
</feature>
<comment type="caution">
    <text evidence="2">The sequence shown here is derived from an EMBL/GenBank/DDBJ whole genome shotgun (WGS) entry which is preliminary data.</text>
</comment>
<reference evidence="2 3" key="1">
    <citation type="journal article" date="2013" name="Int. J. Syst. Evol. Microbiol.">
        <title>Hoeflea suaedae sp. nov., an endophytic bacterium isolated from the root of the halophyte Suaeda maritima.</title>
        <authorList>
            <person name="Chung E.J."/>
            <person name="Park J.A."/>
            <person name="Pramanik P."/>
            <person name="Bibi F."/>
            <person name="Jeon C.O."/>
            <person name="Chung Y.R."/>
        </authorList>
    </citation>
    <scope>NUCLEOTIDE SEQUENCE [LARGE SCALE GENOMIC DNA]</scope>
    <source>
        <strain evidence="2 3">YC6898</strain>
    </source>
</reference>
<organism evidence="2 3">
    <name type="scientific">Pseudohoeflea suaedae</name>
    <dbReference type="NCBI Taxonomy" id="877384"/>
    <lineage>
        <taxon>Bacteria</taxon>
        <taxon>Pseudomonadati</taxon>
        <taxon>Pseudomonadota</taxon>
        <taxon>Alphaproteobacteria</taxon>
        <taxon>Hyphomicrobiales</taxon>
        <taxon>Rhizobiaceae</taxon>
        <taxon>Pseudohoeflea</taxon>
    </lineage>
</organism>
<dbReference type="OrthoDB" id="8115116at2"/>
<dbReference type="EMBL" id="SMSI01000001">
    <property type="protein sequence ID" value="TDH39492.1"/>
    <property type="molecule type" value="Genomic_DNA"/>
</dbReference>
<evidence type="ECO:0000256" key="1">
    <source>
        <dbReference type="SAM" id="MobiDB-lite"/>
    </source>
</evidence>
<keyword evidence="3" id="KW-1185">Reference proteome</keyword>
<gene>
    <name evidence="2" type="ORF">E2A64_08875</name>
</gene>
<sequence>MPSPAQDAGTAITEVSDRLLFVVSGGFWEKLPESALAVEPSEEQTANEPAEAAPDETPSAETADTEETAPAVSKRGYYRLVAFRAEDNTSRVYLQQMALTDDGPAVETTTEIEELNASSSYVTNIVQEGTGEMGFSAFIAAKTDPSLPEPDTWTVFIDEFGAITIEKATN</sequence>
<proteinExistence type="predicted"/>
<evidence type="ECO:0000313" key="3">
    <source>
        <dbReference type="Proteomes" id="UP000295131"/>
    </source>
</evidence>